<dbReference type="Proteomes" id="UP000638462">
    <property type="component" value="Unassembled WGS sequence"/>
</dbReference>
<dbReference type="InterPro" id="IPR012337">
    <property type="entry name" value="RNaseH-like_sf"/>
</dbReference>
<name>A0ABQ1UC06_9GAMM</name>
<evidence type="ECO:0000259" key="1">
    <source>
        <dbReference type="Pfam" id="PF13333"/>
    </source>
</evidence>
<dbReference type="InterPro" id="IPR050900">
    <property type="entry name" value="Transposase_IS3/IS150/IS904"/>
</dbReference>
<keyword evidence="3" id="KW-1185">Reference proteome</keyword>
<feature type="domain" description="Integrase catalytic" evidence="1">
    <location>
        <begin position="14"/>
        <end position="67"/>
    </location>
</feature>
<dbReference type="SUPFAM" id="SSF53098">
    <property type="entry name" value="Ribonuclease H-like"/>
    <property type="match status" value="1"/>
</dbReference>
<dbReference type="Pfam" id="PF13333">
    <property type="entry name" value="rve_2"/>
    <property type="match status" value="1"/>
</dbReference>
<dbReference type="PANTHER" id="PTHR46889:SF4">
    <property type="entry name" value="TRANSPOSASE INSO FOR INSERTION SEQUENCE ELEMENT IS911B-RELATED"/>
    <property type="match status" value="1"/>
</dbReference>
<reference evidence="3" key="1">
    <citation type="journal article" date="2019" name="Int. J. Syst. Evol. Microbiol.">
        <title>The Global Catalogue of Microorganisms (GCM) 10K type strain sequencing project: providing services to taxonomists for standard genome sequencing and annotation.</title>
        <authorList>
            <consortium name="The Broad Institute Genomics Platform"/>
            <consortium name="The Broad Institute Genome Sequencing Center for Infectious Disease"/>
            <person name="Wu L."/>
            <person name="Ma J."/>
        </authorList>
    </citation>
    <scope>NUCLEOTIDE SEQUENCE [LARGE SCALE GENOMIC DNA]</scope>
    <source>
        <strain evidence="3">CGMCC 1.15394</strain>
    </source>
</reference>
<protein>
    <submittedName>
        <fullName evidence="2">Transposase</fullName>
    </submittedName>
</protein>
<dbReference type="InterPro" id="IPR036397">
    <property type="entry name" value="RNaseH_sf"/>
</dbReference>
<gene>
    <name evidence="2" type="ORF">GCM10008027_45300</name>
</gene>
<organism evidence="2 3">
    <name type="scientific">Pseudoalteromonas gelatinilytica</name>
    <dbReference type="NCBI Taxonomy" id="1703256"/>
    <lineage>
        <taxon>Bacteria</taxon>
        <taxon>Pseudomonadati</taxon>
        <taxon>Pseudomonadota</taxon>
        <taxon>Gammaproteobacteria</taxon>
        <taxon>Alteromonadales</taxon>
        <taxon>Pseudoalteromonadaceae</taxon>
        <taxon>Pseudoalteromonas</taxon>
    </lineage>
</organism>
<comment type="caution">
    <text evidence="2">The sequence shown here is derived from an EMBL/GenBank/DDBJ whole genome shotgun (WGS) entry which is preliminary data.</text>
</comment>
<accession>A0ABQ1UC06</accession>
<dbReference type="EMBL" id="BMIT01000043">
    <property type="protein sequence ID" value="GGF15456.1"/>
    <property type="molecule type" value="Genomic_DNA"/>
</dbReference>
<evidence type="ECO:0000313" key="3">
    <source>
        <dbReference type="Proteomes" id="UP000638462"/>
    </source>
</evidence>
<dbReference type="PANTHER" id="PTHR46889">
    <property type="entry name" value="TRANSPOSASE INSF FOR INSERTION SEQUENCE IS3B-RELATED"/>
    <property type="match status" value="1"/>
</dbReference>
<dbReference type="Gene3D" id="3.30.420.10">
    <property type="entry name" value="Ribonuclease H-like superfamily/Ribonuclease H"/>
    <property type="match status" value="1"/>
</dbReference>
<evidence type="ECO:0000313" key="2">
    <source>
        <dbReference type="EMBL" id="GGF15456.1"/>
    </source>
</evidence>
<sequence>MSRKGDCWDNAVVESFFGTLKQERVQWRHYQSRHAAQRDILQYITMFYNSQRMHSYLDYKSPNQYEADMANLGKAA</sequence>
<proteinExistence type="predicted"/>
<dbReference type="InterPro" id="IPR001584">
    <property type="entry name" value="Integrase_cat-core"/>
</dbReference>